<dbReference type="OrthoDB" id="9818102at2"/>
<dbReference type="AlphaFoldDB" id="A0A3P1WT53"/>
<name>A0A3P1WT53_9ACTN</name>
<dbReference type="EMBL" id="RQYT01000016">
    <property type="protein sequence ID" value="RRD49475.1"/>
    <property type="molecule type" value="Genomic_DNA"/>
</dbReference>
<sequence>MILAGSAFCCDLPEDWSVAREPGCSIGTAPETLMGFRPNVVLRESQVDEGPDTLAAISQANLRGVGDGIPGTLVLQVDPLQQHGVEQRRITMLSPVRPEDVHGNTICVISIQHLAVAHGVVAELTLSLPLFDFQPGDPHHQILETLRPLPDGQRGLPPTRSQVPEPTLDVWASSHDGAPRESLSVVALPRLVLPDEPITIGSVTAAALVKGAQRGLIPRLKGEARDELAEAGLVDRKGRLAGNGFWYGSHFHQGLPWLLNTTAPANTDFRFWMTDSTTVFLCPHPELAGKFLLGWDTTYDFFRILLTWVRHRPSWPLELNLSLTTEQVQAKVESGAAPPTTTPEAAEFSAQRWSTWSLDCLAADRTVTWFHTPSRGDVLAFAAPPPDERRRVILEQDPMDPLWAALIRAVITASEELL</sequence>
<dbReference type="RefSeq" id="WP_125228014.1">
    <property type="nucleotide sequence ID" value="NZ_RQYT01000016.1"/>
</dbReference>
<gene>
    <name evidence="1" type="ORF">EII35_08395</name>
</gene>
<proteinExistence type="predicted"/>
<protein>
    <submittedName>
        <fullName evidence="1">Uncharacterized protein</fullName>
    </submittedName>
</protein>
<evidence type="ECO:0000313" key="2">
    <source>
        <dbReference type="Proteomes" id="UP000280935"/>
    </source>
</evidence>
<organism evidence="1 2">
    <name type="scientific">Arachnia propionica</name>
    <dbReference type="NCBI Taxonomy" id="1750"/>
    <lineage>
        <taxon>Bacteria</taxon>
        <taxon>Bacillati</taxon>
        <taxon>Actinomycetota</taxon>
        <taxon>Actinomycetes</taxon>
        <taxon>Propionibacteriales</taxon>
        <taxon>Propionibacteriaceae</taxon>
        <taxon>Arachnia</taxon>
    </lineage>
</organism>
<reference evidence="1 2" key="1">
    <citation type="submission" date="2018-11" db="EMBL/GenBank/DDBJ databases">
        <title>Genomes From Bacteria Associated with the Canine Oral Cavity: a Test Case for Automated Genome-Based Taxonomic Assignment.</title>
        <authorList>
            <person name="Coil D.A."/>
            <person name="Jospin G."/>
            <person name="Darling A.E."/>
            <person name="Wallis C."/>
            <person name="Davis I.J."/>
            <person name="Harris S."/>
            <person name="Eisen J.A."/>
            <person name="Holcombe L.J."/>
            <person name="O'Flynn C."/>
        </authorList>
    </citation>
    <scope>NUCLEOTIDE SEQUENCE [LARGE SCALE GENOMIC DNA]</scope>
    <source>
        <strain evidence="1 2">OH2822_COT-296</strain>
    </source>
</reference>
<accession>A0A3P1WT53</accession>
<comment type="caution">
    <text evidence="1">The sequence shown here is derived from an EMBL/GenBank/DDBJ whole genome shotgun (WGS) entry which is preliminary data.</text>
</comment>
<evidence type="ECO:0000313" key="1">
    <source>
        <dbReference type="EMBL" id="RRD49475.1"/>
    </source>
</evidence>
<dbReference type="Proteomes" id="UP000280935">
    <property type="component" value="Unassembled WGS sequence"/>
</dbReference>